<gene>
    <name evidence="6" type="ordered locus">Arcpr_0180</name>
</gene>
<dbReference type="PANTHER" id="PTHR46233:SF3">
    <property type="entry name" value="HYDROXYACYLGLUTATHIONE HYDROLASE GLOC"/>
    <property type="match status" value="1"/>
</dbReference>
<dbReference type="GO" id="GO:0046872">
    <property type="term" value="F:metal ion binding"/>
    <property type="evidence" value="ECO:0007669"/>
    <property type="project" value="UniProtKB-KW"/>
</dbReference>
<dbReference type="EMBL" id="CP001857">
    <property type="protein sequence ID" value="ADB57251.1"/>
    <property type="molecule type" value="Genomic_DNA"/>
</dbReference>
<dbReference type="SUPFAM" id="SSF56281">
    <property type="entry name" value="Metallo-hydrolase/oxidoreductase"/>
    <property type="match status" value="1"/>
</dbReference>
<reference evidence="6 7" key="1">
    <citation type="journal article" date="2010" name="Stand. Genomic Sci.">
        <title>Complete genome sequence of Archaeoglobus profundus type strain (AV18).</title>
        <authorList>
            <person name="von Jan M."/>
            <person name="Lapidus A."/>
            <person name="Del Rio T.G."/>
            <person name="Copeland A."/>
            <person name="Tice H."/>
            <person name="Cheng J.F."/>
            <person name="Lucas S."/>
            <person name="Chen F."/>
            <person name="Nolan M."/>
            <person name="Goodwin L."/>
            <person name="Han C."/>
            <person name="Pitluck S."/>
            <person name="Liolios K."/>
            <person name="Ivanova N."/>
            <person name="Mavromatis K."/>
            <person name="Ovchinnikova G."/>
            <person name="Chertkov O."/>
            <person name="Pati A."/>
            <person name="Chen A."/>
            <person name="Palaniappan K."/>
            <person name="Land M."/>
            <person name="Hauser L."/>
            <person name="Chang Y.J."/>
            <person name="Jeffries C.D."/>
            <person name="Saunders E."/>
            <person name="Brettin T."/>
            <person name="Detter J.C."/>
            <person name="Chain P."/>
            <person name="Eichinger K."/>
            <person name="Huber H."/>
            <person name="Spring S."/>
            <person name="Rohde M."/>
            <person name="Goker M."/>
            <person name="Wirth R."/>
            <person name="Woyke T."/>
            <person name="Bristow J."/>
            <person name="Eisen J.A."/>
            <person name="Markowitz V."/>
            <person name="Hugenholtz P."/>
            <person name="Kyrpides N.C."/>
            <person name="Klenk H.P."/>
        </authorList>
    </citation>
    <scope>NUCLEOTIDE SEQUENCE [LARGE SCALE GENOMIC DNA]</scope>
    <source>
        <strain evidence="7">DSM 5631 / JCM 9629 / NBRC 100127 / Av18</strain>
    </source>
</reference>
<dbReference type="InterPro" id="IPR001279">
    <property type="entry name" value="Metallo-B-lactamas"/>
</dbReference>
<keyword evidence="4" id="KW-0862">Zinc</keyword>
<dbReference type="HOGENOM" id="CLU_030571_5_1_2"/>
<protein>
    <submittedName>
        <fullName evidence="6">Beta-lactamase domain protein</fullName>
    </submittedName>
</protein>
<dbReference type="InterPro" id="IPR036866">
    <property type="entry name" value="RibonucZ/Hydroxyglut_hydro"/>
</dbReference>
<proteinExistence type="predicted"/>
<dbReference type="STRING" id="572546.Arcpr_0180"/>
<dbReference type="Gene3D" id="3.60.15.10">
    <property type="entry name" value="Ribonuclease Z/Hydroxyacylglutathione hydrolase-like"/>
    <property type="match status" value="1"/>
</dbReference>
<accession>D2RG26</accession>
<dbReference type="PaxDb" id="572546-Arcpr_0180"/>
<dbReference type="SMART" id="SM00849">
    <property type="entry name" value="Lactamase_B"/>
    <property type="match status" value="1"/>
</dbReference>
<evidence type="ECO:0000259" key="5">
    <source>
        <dbReference type="SMART" id="SM00849"/>
    </source>
</evidence>
<evidence type="ECO:0000256" key="1">
    <source>
        <dbReference type="ARBA" id="ARBA00001947"/>
    </source>
</evidence>
<evidence type="ECO:0000313" key="6">
    <source>
        <dbReference type="EMBL" id="ADB57251.1"/>
    </source>
</evidence>
<evidence type="ECO:0000256" key="4">
    <source>
        <dbReference type="ARBA" id="ARBA00022833"/>
    </source>
</evidence>
<dbReference type="GO" id="GO:0016787">
    <property type="term" value="F:hydrolase activity"/>
    <property type="evidence" value="ECO:0007669"/>
    <property type="project" value="UniProtKB-KW"/>
</dbReference>
<dbReference type="CDD" id="cd06262">
    <property type="entry name" value="metallo-hydrolase-like_MBL-fold"/>
    <property type="match status" value="1"/>
</dbReference>
<keyword evidence="2" id="KW-0479">Metal-binding</keyword>
<evidence type="ECO:0000256" key="2">
    <source>
        <dbReference type="ARBA" id="ARBA00022723"/>
    </source>
</evidence>
<keyword evidence="3" id="KW-0378">Hydrolase</keyword>
<dbReference type="eggNOG" id="arCOG00504">
    <property type="taxonomic scope" value="Archaea"/>
</dbReference>
<dbReference type="InterPro" id="IPR051453">
    <property type="entry name" value="MBL_Glyoxalase_II"/>
</dbReference>
<dbReference type="PANTHER" id="PTHR46233">
    <property type="entry name" value="HYDROXYACYLGLUTATHIONE HYDROLASE GLOC"/>
    <property type="match status" value="1"/>
</dbReference>
<keyword evidence="7" id="KW-1185">Reference proteome</keyword>
<dbReference type="AlphaFoldDB" id="D2RG26"/>
<organism evidence="6 7">
    <name type="scientific">Archaeoglobus profundus (strain DSM 5631 / JCM 9629 / NBRC 100127 / Av18)</name>
    <dbReference type="NCBI Taxonomy" id="572546"/>
    <lineage>
        <taxon>Archaea</taxon>
        <taxon>Methanobacteriati</taxon>
        <taxon>Methanobacteriota</taxon>
        <taxon>Archaeoglobi</taxon>
        <taxon>Archaeoglobales</taxon>
        <taxon>Archaeoglobaceae</taxon>
        <taxon>Archaeoglobus</taxon>
    </lineage>
</organism>
<comment type="cofactor">
    <cofactor evidence="1">
        <name>Zn(2+)</name>
        <dbReference type="ChEBI" id="CHEBI:29105"/>
    </cofactor>
</comment>
<dbReference type="Pfam" id="PF00753">
    <property type="entry name" value="Lactamase_B"/>
    <property type="match status" value="1"/>
</dbReference>
<dbReference type="Proteomes" id="UP000001901">
    <property type="component" value="Chromosome"/>
</dbReference>
<dbReference type="OrthoDB" id="197151at2157"/>
<evidence type="ECO:0000256" key="3">
    <source>
        <dbReference type="ARBA" id="ARBA00022801"/>
    </source>
</evidence>
<feature type="domain" description="Metallo-beta-lactamase" evidence="5">
    <location>
        <begin position="12"/>
        <end position="182"/>
    </location>
</feature>
<name>D2RG26_ARCPA</name>
<evidence type="ECO:0000313" key="7">
    <source>
        <dbReference type="Proteomes" id="UP000001901"/>
    </source>
</evidence>
<dbReference type="GeneID" id="8738829"/>
<dbReference type="KEGG" id="apo:Arcpr_0180"/>
<sequence>MKPIRIVTPPLGANVYLILDEKIALIDTGGDSAFLIKALQRFINPKDLDYIFLTHSHFDHAMAVPDMKKFGCKVVMHSIEFDLLRRGLTTLGYVYYFEPDIFVRGGETFELGEIRLEVIHTPGHTAGSVCYYEPDKKWLFSGDTVFKYGFGRYDFPSGNPYDLLKSLELLASLDVECLYPGHEDVVEGNAKNYILKNLEVLRSVI</sequence>
<dbReference type="RefSeq" id="WP_012939587.1">
    <property type="nucleotide sequence ID" value="NC_013741.1"/>
</dbReference>